<feature type="region of interest" description="Disordered" evidence="7">
    <location>
        <begin position="536"/>
        <end position="584"/>
    </location>
</feature>
<evidence type="ECO:0000256" key="7">
    <source>
        <dbReference type="SAM" id="MobiDB-lite"/>
    </source>
</evidence>
<evidence type="ECO:0000256" key="4">
    <source>
        <dbReference type="ARBA" id="ARBA00022982"/>
    </source>
</evidence>
<keyword evidence="11" id="KW-1185">Reference proteome</keyword>
<evidence type="ECO:0000259" key="9">
    <source>
        <dbReference type="PROSITE" id="PS50939"/>
    </source>
</evidence>
<evidence type="ECO:0000256" key="5">
    <source>
        <dbReference type="ARBA" id="ARBA00022989"/>
    </source>
</evidence>
<dbReference type="SMART" id="SM00665">
    <property type="entry name" value="B561"/>
    <property type="match status" value="1"/>
</dbReference>
<feature type="domain" description="Cytochrome b561" evidence="9">
    <location>
        <begin position="314"/>
        <end position="529"/>
    </location>
</feature>
<proteinExistence type="predicted"/>
<dbReference type="InterPro" id="IPR006593">
    <property type="entry name" value="Cyt_b561/ferric_Rdtase_TM"/>
</dbReference>
<accession>A0ABQ5SGN7</accession>
<feature type="transmembrane region" description="Helical" evidence="8">
    <location>
        <begin position="441"/>
        <end position="460"/>
    </location>
</feature>
<gene>
    <name evidence="10" type="ORF">VaNZ11_012748</name>
</gene>
<evidence type="ECO:0000256" key="6">
    <source>
        <dbReference type="ARBA" id="ARBA00023136"/>
    </source>
</evidence>
<evidence type="ECO:0000313" key="11">
    <source>
        <dbReference type="Proteomes" id="UP001165090"/>
    </source>
</evidence>
<keyword evidence="3 8" id="KW-0812">Transmembrane</keyword>
<comment type="caution">
    <text evidence="10">The sequence shown here is derived from an EMBL/GenBank/DDBJ whole genome shotgun (WGS) entry which is preliminary data.</text>
</comment>
<comment type="subcellular location">
    <subcellularLocation>
        <location evidence="1">Membrane</location>
    </subcellularLocation>
</comment>
<keyword evidence="2" id="KW-0813">Transport</keyword>
<dbReference type="CDD" id="cd08760">
    <property type="entry name" value="Cyt_b561_FRRS1_like"/>
    <property type="match status" value="1"/>
</dbReference>
<keyword evidence="4" id="KW-0249">Electron transport</keyword>
<dbReference type="PANTHER" id="PTHR23130:SF171">
    <property type="entry name" value="OS01G0895300 PROTEIN"/>
    <property type="match status" value="1"/>
</dbReference>
<reference evidence="10 11" key="1">
    <citation type="journal article" date="2023" name="IScience">
        <title>Expanded male sex-determining region conserved during the evolution of homothallism in the green alga Volvox.</title>
        <authorList>
            <person name="Yamamoto K."/>
            <person name="Matsuzaki R."/>
            <person name="Mahakham W."/>
            <person name="Heman W."/>
            <person name="Sekimoto H."/>
            <person name="Kawachi M."/>
            <person name="Minakuchi Y."/>
            <person name="Toyoda A."/>
            <person name="Nozaki H."/>
        </authorList>
    </citation>
    <scope>NUCLEOTIDE SEQUENCE [LARGE SCALE GENOMIC DNA]</scope>
    <source>
        <strain evidence="10 11">NIES-4468</strain>
    </source>
</reference>
<keyword evidence="5 8" id="KW-1133">Transmembrane helix</keyword>
<dbReference type="PANTHER" id="PTHR23130">
    <property type="entry name" value="CYTOCHROME B561 AND DOMON DOMAIN-CONTAINING PROTEIN"/>
    <property type="match status" value="1"/>
</dbReference>
<name>A0ABQ5SGN7_9CHLO</name>
<dbReference type="EMBL" id="BSDZ01000079">
    <property type="protein sequence ID" value="GLI68346.1"/>
    <property type="molecule type" value="Genomic_DNA"/>
</dbReference>
<feature type="transmembrane region" description="Helical" evidence="8">
    <location>
        <begin position="393"/>
        <end position="413"/>
    </location>
</feature>
<keyword evidence="6 8" id="KW-0472">Membrane</keyword>
<evidence type="ECO:0000313" key="10">
    <source>
        <dbReference type="EMBL" id="GLI68346.1"/>
    </source>
</evidence>
<feature type="transmembrane region" description="Helical" evidence="8">
    <location>
        <begin position="506"/>
        <end position="526"/>
    </location>
</feature>
<dbReference type="PROSITE" id="PS50939">
    <property type="entry name" value="CYTOCHROME_B561"/>
    <property type="match status" value="1"/>
</dbReference>
<feature type="transmembrane region" description="Helical" evidence="8">
    <location>
        <begin position="354"/>
        <end position="372"/>
    </location>
</feature>
<feature type="transmembrane region" description="Helical" evidence="8">
    <location>
        <begin position="481"/>
        <end position="500"/>
    </location>
</feature>
<evidence type="ECO:0000256" key="1">
    <source>
        <dbReference type="ARBA" id="ARBA00004370"/>
    </source>
</evidence>
<dbReference type="Proteomes" id="UP001165090">
    <property type="component" value="Unassembled WGS sequence"/>
</dbReference>
<evidence type="ECO:0000256" key="3">
    <source>
        <dbReference type="ARBA" id="ARBA00022692"/>
    </source>
</evidence>
<dbReference type="Gene3D" id="1.20.120.1770">
    <property type="match status" value="1"/>
</dbReference>
<evidence type="ECO:0000256" key="2">
    <source>
        <dbReference type="ARBA" id="ARBA00022448"/>
    </source>
</evidence>
<evidence type="ECO:0000256" key="8">
    <source>
        <dbReference type="SAM" id="Phobius"/>
    </source>
</evidence>
<organism evidence="10 11">
    <name type="scientific">Volvox africanus</name>
    <dbReference type="NCBI Taxonomy" id="51714"/>
    <lineage>
        <taxon>Eukaryota</taxon>
        <taxon>Viridiplantae</taxon>
        <taxon>Chlorophyta</taxon>
        <taxon>core chlorophytes</taxon>
        <taxon>Chlorophyceae</taxon>
        <taxon>CS clade</taxon>
        <taxon>Chlamydomonadales</taxon>
        <taxon>Volvocaceae</taxon>
        <taxon>Volvox</taxon>
    </lineage>
</organism>
<sequence>MTCDDVQGGKVEECTLPASWDPGESSWSHMSTSILWALRHTLRYALNHSHQSISTCIRWVQRLPPAISVIQPSLAEQPTLLSPSLQASKITSYMIERVGVPLQTQHPSGNLGGCSIPSQDSGTFKQTYFRSLYNQQLQASPEDLCARSWLGYQCTQLVCGRIRIHWSLGGDPPSGDGCAYQQNETQLLHMALQTDMTQYVALSWPQKTGRMAPADAVIGFLVSSSGNYNIGAFKITGESASEVQPDEAVTITNKRVVANKTALTICFTRDITQVGHGAWVNISVQSSLGMNFVASIHEFGKLHSLNPDYKCGADVKFVRPVGGPDDGLWRPSNVSGDSSDDVLAERLFYMRAHGALQFTGWIALVPLGILAARHRWIFAPVSIVGLWFQVHRTVQVVAVVLITAGFVLPWTSFDSNDEQQVLGVDHETRMSSDPLLSSHETLAITLMVVLGLHIIVAIIRPKPEAPRRRIWNMVHWWTGRGLALIAGVNVVIGITLWRRVSGGNGVEWIVPLVVLVTGWLGLTSWLERRAPTGLGREGSYAPPTGDGSALFTGVLPSSPTPSEVPSPKGGVPLLPLTRTQTSEV</sequence>
<protein>
    <recommendedName>
        <fullName evidence="9">Cytochrome b561 domain-containing protein</fullName>
    </recommendedName>
</protein>